<proteinExistence type="predicted"/>
<keyword evidence="2" id="KW-1185">Reference proteome</keyword>
<name>A0A2S9WXB1_9FLAO</name>
<dbReference type="RefSeq" id="WP_105983782.1">
    <property type="nucleotide sequence ID" value="NZ_MQUC01000003.1"/>
</dbReference>
<dbReference type="AlphaFoldDB" id="A0A2S9WXB1"/>
<dbReference type="Proteomes" id="UP000239532">
    <property type="component" value="Unassembled WGS sequence"/>
</dbReference>
<evidence type="ECO:0000313" key="2">
    <source>
        <dbReference type="Proteomes" id="UP000239532"/>
    </source>
</evidence>
<dbReference type="EMBL" id="MQUC01000003">
    <property type="protein sequence ID" value="PRP68103.1"/>
    <property type="molecule type" value="Genomic_DNA"/>
</dbReference>
<organism evidence="1 2">
    <name type="scientific">Nonlabens agnitus</name>
    <dbReference type="NCBI Taxonomy" id="870484"/>
    <lineage>
        <taxon>Bacteria</taxon>
        <taxon>Pseudomonadati</taxon>
        <taxon>Bacteroidota</taxon>
        <taxon>Flavobacteriia</taxon>
        <taxon>Flavobacteriales</taxon>
        <taxon>Flavobacteriaceae</taxon>
        <taxon>Nonlabens</taxon>
    </lineage>
</organism>
<reference evidence="1 2" key="1">
    <citation type="submission" date="2016-11" db="EMBL/GenBank/DDBJ databases">
        <title>Trade-off between light-utilization and light-protection in marine flavobacteria.</title>
        <authorList>
            <person name="Kumagai Y."/>
        </authorList>
    </citation>
    <scope>NUCLEOTIDE SEQUENCE [LARGE SCALE GENOMIC DNA]</scope>
    <source>
        <strain evidence="1 2">JCM 17109</strain>
    </source>
</reference>
<comment type="caution">
    <text evidence="1">The sequence shown here is derived from an EMBL/GenBank/DDBJ whole genome shotgun (WGS) entry which is preliminary data.</text>
</comment>
<protein>
    <submittedName>
        <fullName evidence="1">Uncharacterized protein</fullName>
    </submittedName>
</protein>
<evidence type="ECO:0000313" key="1">
    <source>
        <dbReference type="EMBL" id="PRP68103.1"/>
    </source>
</evidence>
<sequence>MKNEGMNNPLVVASAAEAGIEVVKDNFKPIVITGAVILGLIFLPKAYKNWRAGAYARANAGSPNVVAAGIIANSFTRFEFPGTLSWILPDINISTNETALNDIASRVTSFKDVSDAYYILFDRTLDKDIQEGLDTEEMQTFYDILRAKQYNEDTQTYAIGSELYCAAKNGIQVFQAVKIGNGWTGTGELYDNFKFRDYVGKVVAYGIVPKGDANGNDGKTYYIVEDCFAFGLGCSFGVVLQSQISNKKL</sequence>
<gene>
    <name evidence="1" type="ORF">BST86_13910</name>
</gene>
<dbReference type="OrthoDB" id="1420989at2"/>
<accession>A0A2S9WXB1</accession>